<evidence type="ECO:0000313" key="3">
    <source>
        <dbReference type="Proteomes" id="UP001165641"/>
    </source>
</evidence>
<comment type="caution">
    <text evidence="2">The sequence shown here is derived from an EMBL/GenBank/DDBJ whole genome shotgun (WGS) entry which is preliminary data.</text>
</comment>
<protein>
    <submittedName>
        <fullName evidence="2">Aspartate/glutamate racemase family protein</fullName>
    </submittedName>
</protein>
<keyword evidence="3" id="KW-1185">Reference proteome</keyword>
<dbReference type="InterPro" id="IPR052186">
    <property type="entry name" value="Hydantoin_racemase-like"/>
</dbReference>
<dbReference type="InterPro" id="IPR015942">
    <property type="entry name" value="Asp/Glu/hydantoin_racemase"/>
</dbReference>
<dbReference type="InterPro" id="IPR053714">
    <property type="entry name" value="Iso_Racemase_Enz_sf"/>
</dbReference>
<organism evidence="2 3">
    <name type="scientific">Paracoccus onchidii</name>
    <dbReference type="NCBI Taxonomy" id="3017813"/>
    <lineage>
        <taxon>Bacteria</taxon>
        <taxon>Pseudomonadati</taxon>
        <taxon>Pseudomonadota</taxon>
        <taxon>Alphaproteobacteria</taxon>
        <taxon>Rhodobacterales</taxon>
        <taxon>Paracoccaceae</taxon>
        <taxon>Paracoccus</taxon>
    </lineage>
</organism>
<comment type="similarity">
    <text evidence="1">Belongs to the HyuE racemase family.</text>
</comment>
<dbReference type="PANTHER" id="PTHR28047">
    <property type="entry name" value="PROTEIN DCG1"/>
    <property type="match status" value="1"/>
</dbReference>
<dbReference type="Pfam" id="PF01177">
    <property type="entry name" value="Asp_Glu_race"/>
    <property type="match status" value="1"/>
</dbReference>
<evidence type="ECO:0000256" key="1">
    <source>
        <dbReference type="ARBA" id="ARBA00038414"/>
    </source>
</evidence>
<dbReference type="EMBL" id="JAQBIE010000010">
    <property type="protein sequence ID" value="MDB6177747.1"/>
    <property type="molecule type" value="Genomic_DNA"/>
</dbReference>
<sequence length="167" mass="17113">MLRAASHRPGIGIGQATMSLAALHNDRFGIVTTLDPPVPLIAANVTACGHQQACVGIVAAGVPMLKVKDDEQDVEDRLAMIIAGLEAAGAGAIILGCAGISGFCQGLSRRTAAALIDGVMAVALVAQTFAGPSSSDCVANPDKKSSREMVTRFWTRCQAVAIGEETP</sequence>
<dbReference type="PANTHER" id="PTHR28047:SF5">
    <property type="entry name" value="PROTEIN DCG1"/>
    <property type="match status" value="1"/>
</dbReference>
<proteinExistence type="inferred from homology"/>
<gene>
    <name evidence="2" type="ORF">PAF17_09520</name>
</gene>
<dbReference type="RefSeq" id="WP_271888869.1">
    <property type="nucleotide sequence ID" value="NZ_JAQBIE010000010.1"/>
</dbReference>
<evidence type="ECO:0000313" key="2">
    <source>
        <dbReference type="EMBL" id="MDB6177747.1"/>
    </source>
</evidence>
<dbReference type="Proteomes" id="UP001165641">
    <property type="component" value="Unassembled WGS sequence"/>
</dbReference>
<reference evidence="2" key="1">
    <citation type="submission" date="2022-12" db="EMBL/GenBank/DDBJ databases">
        <title>Paracoccus onchidii sp. nov., isolated from a marine invertebrate from the South China Sea.</title>
        <authorList>
            <person name="Xu S."/>
            <person name="Liu Z."/>
            <person name="Xu Y."/>
        </authorList>
    </citation>
    <scope>NUCLEOTIDE SEQUENCE</scope>
    <source>
        <strain evidence="2">Z330</strain>
    </source>
</reference>
<dbReference type="Gene3D" id="3.40.50.12500">
    <property type="match status" value="1"/>
</dbReference>
<accession>A0ABT4ZEQ4</accession>
<name>A0ABT4ZEQ4_9RHOB</name>